<comment type="caution">
    <text evidence="1">The sequence shown here is derived from an EMBL/GenBank/DDBJ whole genome shotgun (WGS) entry which is preliminary data.</text>
</comment>
<organism evidence="1 2">
    <name type="scientific">Salinicoccus hispanicus</name>
    <dbReference type="NCBI Taxonomy" id="157225"/>
    <lineage>
        <taxon>Bacteria</taxon>
        <taxon>Bacillati</taxon>
        <taxon>Bacillota</taxon>
        <taxon>Bacilli</taxon>
        <taxon>Bacillales</taxon>
        <taxon>Staphylococcaceae</taxon>
        <taxon>Salinicoccus</taxon>
    </lineage>
</organism>
<dbReference type="RefSeq" id="WP_160655684.1">
    <property type="nucleotide sequence ID" value="NZ_JBHRWU010000001.1"/>
</dbReference>
<keyword evidence="2" id="KW-1185">Reference proteome</keyword>
<dbReference type="AlphaFoldDB" id="A0A6N8TZT1"/>
<gene>
    <name evidence="1" type="ORF">GQ671_08630</name>
</gene>
<reference evidence="1 2" key="1">
    <citation type="submission" date="2019-12" db="EMBL/GenBank/DDBJ databases">
        <title>Salinicoccus cyprini sp. nov., isolated from gastro-intestinal tract of mirror carp, Cyprinus carpio var. specularis, collected from Gobind Sagar Reservoir, Himachal Pradesh, India.</title>
        <authorList>
            <person name="Talwar C."/>
            <person name="Singh A.K."/>
            <person name="Lal R."/>
            <person name="Negi R.K."/>
        </authorList>
    </citation>
    <scope>NUCLEOTIDE SEQUENCE [LARGE SCALE GENOMIC DNA]</scope>
    <source>
        <strain evidence="1 2">J-82</strain>
    </source>
</reference>
<protein>
    <submittedName>
        <fullName evidence="1">Uncharacterized protein</fullName>
    </submittedName>
</protein>
<evidence type="ECO:0000313" key="2">
    <source>
        <dbReference type="Proteomes" id="UP000436284"/>
    </source>
</evidence>
<dbReference type="EMBL" id="WUUK01000003">
    <property type="protein sequence ID" value="MXQ51334.1"/>
    <property type="molecule type" value="Genomic_DNA"/>
</dbReference>
<evidence type="ECO:0000313" key="1">
    <source>
        <dbReference type="EMBL" id="MXQ51334.1"/>
    </source>
</evidence>
<dbReference type="Proteomes" id="UP000436284">
    <property type="component" value="Unassembled WGS sequence"/>
</dbReference>
<name>A0A6N8TZT1_9STAP</name>
<proteinExistence type="predicted"/>
<sequence>MEHFFSFISRIESLDYLTQNSKSKLEILFSTKSKSRTAFFIEEEKYFPYILLGESHINLQHNYASSNTFQVENIELNSPVAYKEKQYYFRGIEETEQENIVILEEVPPKRQSKKNSPVTIKIKAETANKLITPVLEVKRGGEHHNISTYLSELLGIPSNKFFVSKSLLVISTMKEISKIKDLKVDIKNKRFNFTTLSPSILLTNNNKNYRYLGTKSKRIKNSDIPSNIFTTQLVGAKFFLEDYLSNKPNKFKTDINKIVIIGNQFIQPNQSSYLYDLIVLAEEVGIPISFYGTTDVIYKGLSQDIIKEFEVYAWTPKFISQPVNIKFDVINSNDSFHKSIKKINSYIKELEEQGHFYLRIRVMELKNLVLQQVYKDRQTLELLNSKLADLQLFYAFDDYISKEFYTLFENRYPYNVTKNIRKYLEKDNELVLVVPMHYKGAADQLIKAHHLKNEIIVAEDVAKIHNNSENNFLLSYLPKKDLSKWFTRFKGNHLTVLFPNVDAKNVNRFINYFNNSLNELEKNNSLNIVYPNNIKWKLDLLKEEPQEASPHYEVDNPITEPSLSFFDVLEEAKNNIEFKENYSSKIVKIDRVFETENSRFLASTQKFKLFHIDDQNFIKQDMARNFEIGDNILLLDIPYSNELYYETLQKGNSDLFLSSSEYINIGNMKELDIEWKEQLRAYYDKHRLTPTLLANEFAKIGFFRSTGFFQSWINPDSVNLVPRDPHFIKYIGILNGNDNLVNNYMKYYKASEKLKEEFKNIRRAMIESLINNKYDEKHLSSLNITASIHTITDIELKEDFYIDEFLSNRLI</sequence>
<dbReference type="OrthoDB" id="2296870at2"/>
<accession>A0A6N8TZT1</accession>